<evidence type="ECO:0000259" key="16">
    <source>
        <dbReference type="PROSITE" id="PS52035"/>
    </source>
</evidence>
<evidence type="ECO:0000256" key="12">
    <source>
        <dbReference type="ARBA" id="ARBA00066554"/>
    </source>
</evidence>
<name>A0A7W3MW33_9ACTN</name>
<dbReference type="GO" id="GO:0006508">
    <property type="term" value="P:proteolysis"/>
    <property type="evidence" value="ECO:0007669"/>
    <property type="project" value="UniProtKB-KW"/>
</dbReference>
<comment type="cofactor">
    <cofactor evidence="1">
        <name>Zn(2+)</name>
        <dbReference type="ChEBI" id="CHEBI:29105"/>
    </cofactor>
</comment>
<keyword evidence="8" id="KW-0862">Zinc</keyword>
<dbReference type="InterPro" id="IPR057247">
    <property type="entry name" value="CARBOXYPEPT_ZN_2"/>
</dbReference>
<dbReference type="PROSITE" id="PS00133">
    <property type="entry name" value="CARBOXYPEPT_ZN_2"/>
    <property type="match status" value="1"/>
</dbReference>
<evidence type="ECO:0000256" key="3">
    <source>
        <dbReference type="ARBA" id="ARBA00022645"/>
    </source>
</evidence>
<evidence type="ECO:0000256" key="14">
    <source>
        <dbReference type="PROSITE-ProRule" id="PRU01379"/>
    </source>
</evidence>
<sequence length="434" mass="47767">MRRRSLPVVLGLCALLIAGVLAGTGASAQSAARAPEPQDTHAYDVTGLRSAADRTRIARTGAAIDEAHGRHVVITATEREAAAVRRLGFTVTPLPAEHAHEEELTTLGFPPADSGYHDFAELTAVVNRVAADHSAIVRKSVIGRSYEGRDIMAVKISDNPGSDEAEPEVLFTHHQHAREHLTVEMAVYLLNELTDRYGTDSRITNLVNTREIWILPDLNPDGGEYDIATGAYRSWRKNRQPNPGSSYVGTDLNRNWAYNWGCCGGSSGSPSSSTYRGPSAESAPEVRVVADFVRSRVVGGRQQIRAAIDFHTYSELILWPYGYTYADTGPGLTQDDRNAHAALGQNMASTNGYTAEQASDLYITDGTINDWMWGVYKIFNYTFEMYPRTSSPGFYPPDEVIGRETSRNREAVLRLMEYADCVYRIINKPSLCSV</sequence>
<comment type="catalytic activity">
    <reaction evidence="10">
        <text>Releases a C-terminal residue, which may be hydrophobic or positively charged.</text>
        <dbReference type="EC" id="3.4.17.18"/>
    </reaction>
</comment>
<evidence type="ECO:0000256" key="10">
    <source>
        <dbReference type="ARBA" id="ARBA00050859"/>
    </source>
</evidence>
<keyword evidence="9" id="KW-0482">Metalloprotease</keyword>
<feature type="active site" description="Proton donor/acceptor" evidence="14">
    <location>
        <position position="384"/>
    </location>
</feature>
<comment type="function">
    <text evidence="11">Carboxypeptidase that possesses the specificities of both mammalian Cpase A and B. Thus shows broad substrate specificity, being able to cleave Cbz-Gly-Leu, Cbz-Gly-Val, Cbz-Gly-Phe, Cbz-Gly-Lys and Bz-Gly-Arg in vitro.</text>
</comment>
<dbReference type="AlphaFoldDB" id="A0A7W3MW33"/>
<dbReference type="FunFam" id="3.40.630.10:FF:000084">
    <property type="entry name" value="Carboxypeptidase B2"/>
    <property type="match status" value="1"/>
</dbReference>
<reference evidence="17 18" key="1">
    <citation type="submission" date="2020-08" db="EMBL/GenBank/DDBJ databases">
        <title>Sequencing the genomes of 1000 actinobacteria strains.</title>
        <authorList>
            <person name="Klenk H.-P."/>
        </authorList>
    </citation>
    <scope>NUCLEOTIDE SEQUENCE [LARGE SCALE GENOMIC DNA]</scope>
    <source>
        <strain evidence="17 18">DSM 45823</strain>
    </source>
</reference>
<proteinExistence type="inferred from homology"/>
<dbReference type="PROSITE" id="PS52035">
    <property type="entry name" value="PEPTIDASE_M14"/>
    <property type="match status" value="1"/>
</dbReference>
<evidence type="ECO:0000256" key="7">
    <source>
        <dbReference type="ARBA" id="ARBA00022801"/>
    </source>
</evidence>
<dbReference type="GO" id="GO:0004181">
    <property type="term" value="F:metallocarboxypeptidase activity"/>
    <property type="evidence" value="ECO:0007669"/>
    <property type="project" value="InterPro"/>
</dbReference>
<dbReference type="EC" id="3.4.17.18" evidence="12"/>
<dbReference type="PANTHER" id="PTHR11705:SF143">
    <property type="entry name" value="SLL0236 PROTEIN"/>
    <property type="match status" value="1"/>
</dbReference>
<dbReference type="RefSeq" id="WP_182704856.1">
    <property type="nucleotide sequence ID" value="NZ_JACJII010000001.1"/>
</dbReference>
<dbReference type="SMART" id="SM00631">
    <property type="entry name" value="Zn_pept"/>
    <property type="match status" value="1"/>
</dbReference>
<dbReference type="PANTHER" id="PTHR11705">
    <property type="entry name" value="PROTEASE FAMILY M14 CARBOXYPEPTIDASE A,B"/>
    <property type="match status" value="1"/>
</dbReference>
<evidence type="ECO:0000256" key="2">
    <source>
        <dbReference type="ARBA" id="ARBA00005988"/>
    </source>
</evidence>
<dbReference type="EMBL" id="JACJII010000001">
    <property type="protein sequence ID" value="MBA9002958.1"/>
    <property type="molecule type" value="Genomic_DNA"/>
</dbReference>
<accession>A0A7W3MW33</accession>
<feature type="signal peptide" evidence="15">
    <location>
        <begin position="1"/>
        <end position="22"/>
    </location>
</feature>
<dbReference type="Pfam" id="PF00246">
    <property type="entry name" value="Peptidase_M14"/>
    <property type="match status" value="1"/>
</dbReference>
<dbReference type="SUPFAM" id="SSF53187">
    <property type="entry name" value="Zn-dependent exopeptidases"/>
    <property type="match status" value="1"/>
</dbReference>
<organism evidence="17 18">
    <name type="scientific">Thermomonospora cellulosilytica</name>
    <dbReference type="NCBI Taxonomy" id="1411118"/>
    <lineage>
        <taxon>Bacteria</taxon>
        <taxon>Bacillati</taxon>
        <taxon>Actinomycetota</taxon>
        <taxon>Actinomycetes</taxon>
        <taxon>Streptosporangiales</taxon>
        <taxon>Thermomonosporaceae</taxon>
        <taxon>Thermomonospora</taxon>
    </lineage>
</organism>
<evidence type="ECO:0000313" key="17">
    <source>
        <dbReference type="EMBL" id="MBA9002958.1"/>
    </source>
</evidence>
<evidence type="ECO:0000313" key="18">
    <source>
        <dbReference type="Proteomes" id="UP000539313"/>
    </source>
</evidence>
<dbReference type="GO" id="GO:0008270">
    <property type="term" value="F:zinc ion binding"/>
    <property type="evidence" value="ECO:0007669"/>
    <property type="project" value="InterPro"/>
</dbReference>
<evidence type="ECO:0000256" key="13">
    <source>
        <dbReference type="ARBA" id="ARBA00074273"/>
    </source>
</evidence>
<feature type="domain" description="Peptidase M14" evidence="16">
    <location>
        <begin position="115"/>
        <end position="419"/>
    </location>
</feature>
<dbReference type="Proteomes" id="UP000539313">
    <property type="component" value="Unassembled WGS sequence"/>
</dbReference>
<feature type="chain" id="PRO_5039019011" description="Zinc carboxypeptidase" evidence="15">
    <location>
        <begin position="23"/>
        <end position="434"/>
    </location>
</feature>
<evidence type="ECO:0000256" key="9">
    <source>
        <dbReference type="ARBA" id="ARBA00023049"/>
    </source>
</evidence>
<gene>
    <name evidence="17" type="ORF">HNR21_001840</name>
</gene>
<keyword evidence="7" id="KW-0378">Hydrolase</keyword>
<protein>
    <recommendedName>
        <fullName evidence="13">Zinc carboxypeptidase</fullName>
        <ecNumber evidence="12">3.4.17.18</ecNumber>
    </recommendedName>
</protein>
<dbReference type="PRINTS" id="PR00765">
    <property type="entry name" value="CRBOXYPTASEA"/>
</dbReference>
<dbReference type="PROSITE" id="PS00132">
    <property type="entry name" value="CARBOXYPEPT_ZN_1"/>
    <property type="match status" value="1"/>
</dbReference>
<evidence type="ECO:0000256" key="15">
    <source>
        <dbReference type="SAM" id="SignalP"/>
    </source>
</evidence>
<evidence type="ECO:0000256" key="8">
    <source>
        <dbReference type="ARBA" id="ARBA00022833"/>
    </source>
</evidence>
<dbReference type="InterPro" id="IPR057246">
    <property type="entry name" value="CARBOXYPEPT_ZN_1"/>
</dbReference>
<dbReference type="CDD" id="cd03859">
    <property type="entry name" value="M14_CPT"/>
    <property type="match status" value="1"/>
</dbReference>
<evidence type="ECO:0000256" key="1">
    <source>
        <dbReference type="ARBA" id="ARBA00001947"/>
    </source>
</evidence>
<dbReference type="InterPro" id="IPR033810">
    <property type="entry name" value="Carboxypeptidase_T"/>
</dbReference>
<evidence type="ECO:0000256" key="6">
    <source>
        <dbReference type="ARBA" id="ARBA00022729"/>
    </source>
</evidence>
<evidence type="ECO:0000256" key="11">
    <source>
        <dbReference type="ARBA" id="ARBA00055464"/>
    </source>
</evidence>
<dbReference type="InterPro" id="IPR000834">
    <property type="entry name" value="Peptidase_M14"/>
</dbReference>
<dbReference type="Gene3D" id="3.40.630.10">
    <property type="entry name" value="Zn peptidases"/>
    <property type="match status" value="1"/>
</dbReference>
<evidence type="ECO:0000256" key="5">
    <source>
        <dbReference type="ARBA" id="ARBA00022723"/>
    </source>
</evidence>
<comment type="caution">
    <text evidence="17">The sequence shown here is derived from an EMBL/GenBank/DDBJ whole genome shotgun (WGS) entry which is preliminary data.</text>
</comment>
<dbReference type="GO" id="GO:0005615">
    <property type="term" value="C:extracellular space"/>
    <property type="evidence" value="ECO:0007669"/>
    <property type="project" value="TreeGrafter"/>
</dbReference>
<keyword evidence="3" id="KW-0121">Carboxypeptidase</keyword>
<keyword evidence="18" id="KW-1185">Reference proteome</keyword>
<keyword evidence="4" id="KW-0645">Protease</keyword>
<keyword evidence="5" id="KW-0479">Metal-binding</keyword>
<keyword evidence="6 15" id="KW-0732">Signal</keyword>
<evidence type="ECO:0000256" key="4">
    <source>
        <dbReference type="ARBA" id="ARBA00022670"/>
    </source>
</evidence>
<comment type="similarity">
    <text evidence="2 14">Belongs to the peptidase M14 family.</text>
</comment>